<dbReference type="AlphaFoldDB" id="A0A8F9TUU0"/>
<feature type="compositionally biased region" description="Basic and acidic residues" evidence="5">
    <location>
        <begin position="252"/>
        <end position="261"/>
    </location>
</feature>
<feature type="transmembrane region" description="Helical" evidence="6">
    <location>
        <begin position="102"/>
        <end position="121"/>
    </location>
</feature>
<protein>
    <submittedName>
        <fullName evidence="8">Rhomboid family intramembrane serine protease</fullName>
        <ecNumber evidence="8">3.4.21.105</ecNumber>
    </submittedName>
</protein>
<sequence length="272" mass="30112">MEFYSSEEQQPVLWLGGRAIHAAVFVVLVFVASLLVTTVMMAVNRAAPLAWLDFNSTAVLRGQVWRVATYGLHNPPSLWFVIDMAMIVWFGREVERFFGRNIFLLLFAGLYLVTPLVLTLFGLLTPLVFFGETGAFGVFVAFATLYPNALLIFNVSAKVAAAVLLGIYTLIFLANHQVAALASLWATSAFAFGFMRYQQGRLQLPRFRPRATRPRPVTPTPPPRDTAQEELDAVLDKIARSGMASLTAAERAKLEAGSERLAHRRPTPPTAR</sequence>
<dbReference type="GO" id="GO:0016020">
    <property type="term" value="C:membrane"/>
    <property type="evidence" value="ECO:0007669"/>
    <property type="project" value="UniProtKB-SubCell"/>
</dbReference>
<evidence type="ECO:0000256" key="5">
    <source>
        <dbReference type="SAM" id="MobiDB-lite"/>
    </source>
</evidence>
<dbReference type="Pfam" id="PF20216">
    <property type="entry name" value="DUF6576"/>
    <property type="match status" value="1"/>
</dbReference>
<evidence type="ECO:0000256" key="3">
    <source>
        <dbReference type="ARBA" id="ARBA00022989"/>
    </source>
</evidence>
<reference evidence="8" key="1">
    <citation type="submission" date="2021-08" db="EMBL/GenBank/DDBJ databases">
        <title>Genome of a novel bacterium of the phylum Verrucomicrobia, Oleiharenicola sp. KSB-15.</title>
        <authorList>
            <person name="Chung J.-H."/>
            <person name="Ahn J.-H."/>
            <person name="Yoon Y."/>
            <person name="Kim D.-Y."/>
            <person name="An S.-H."/>
            <person name="Park I."/>
            <person name="Yeon J."/>
        </authorList>
    </citation>
    <scope>NUCLEOTIDE SEQUENCE</scope>
    <source>
        <strain evidence="8">KSB-15</strain>
    </source>
</reference>
<evidence type="ECO:0000256" key="1">
    <source>
        <dbReference type="ARBA" id="ARBA00004141"/>
    </source>
</evidence>
<dbReference type="EC" id="3.4.21.105" evidence="8"/>
<dbReference type="InterPro" id="IPR046483">
    <property type="entry name" value="DUF6576"/>
</dbReference>
<feature type="region of interest" description="Disordered" evidence="5">
    <location>
        <begin position="252"/>
        <end position="272"/>
    </location>
</feature>
<name>A0A8F9TUU0_9BACT</name>
<dbReference type="GO" id="GO:0006508">
    <property type="term" value="P:proteolysis"/>
    <property type="evidence" value="ECO:0007669"/>
    <property type="project" value="UniProtKB-KW"/>
</dbReference>
<proteinExistence type="predicted"/>
<dbReference type="InterPro" id="IPR035952">
    <property type="entry name" value="Rhomboid-like_sf"/>
</dbReference>
<keyword evidence="9" id="KW-1185">Reference proteome</keyword>
<dbReference type="EMBL" id="CP080507">
    <property type="protein sequence ID" value="QYM79470.1"/>
    <property type="molecule type" value="Genomic_DNA"/>
</dbReference>
<evidence type="ECO:0000256" key="6">
    <source>
        <dbReference type="SAM" id="Phobius"/>
    </source>
</evidence>
<evidence type="ECO:0000256" key="4">
    <source>
        <dbReference type="ARBA" id="ARBA00023136"/>
    </source>
</evidence>
<evidence type="ECO:0000256" key="2">
    <source>
        <dbReference type="ARBA" id="ARBA00022692"/>
    </source>
</evidence>
<dbReference type="SUPFAM" id="SSF144091">
    <property type="entry name" value="Rhomboid-like"/>
    <property type="match status" value="1"/>
</dbReference>
<keyword evidence="2 6" id="KW-0812">Transmembrane</keyword>
<dbReference type="RefSeq" id="WP_220163380.1">
    <property type="nucleotide sequence ID" value="NZ_CP080507.1"/>
</dbReference>
<dbReference type="Proteomes" id="UP000825051">
    <property type="component" value="Chromosome"/>
</dbReference>
<dbReference type="KEGG" id="ole:K0B96_02310"/>
<evidence type="ECO:0000313" key="9">
    <source>
        <dbReference type="Proteomes" id="UP000825051"/>
    </source>
</evidence>
<dbReference type="Gene3D" id="1.20.1540.10">
    <property type="entry name" value="Rhomboid-like"/>
    <property type="match status" value="1"/>
</dbReference>
<gene>
    <name evidence="8" type="ORF">K0B96_02310</name>
</gene>
<keyword evidence="8" id="KW-0378">Hydrolase</keyword>
<keyword evidence="8" id="KW-0645">Protease</keyword>
<feature type="domain" description="DUF6576" evidence="7">
    <location>
        <begin position="224"/>
        <end position="259"/>
    </location>
</feature>
<evidence type="ECO:0000313" key="8">
    <source>
        <dbReference type="EMBL" id="QYM79470.1"/>
    </source>
</evidence>
<feature type="region of interest" description="Disordered" evidence="5">
    <location>
        <begin position="208"/>
        <end position="229"/>
    </location>
</feature>
<evidence type="ECO:0000259" key="7">
    <source>
        <dbReference type="Pfam" id="PF20216"/>
    </source>
</evidence>
<organism evidence="8 9">
    <name type="scientific">Horticoccus luteus</name>
    <dbReference type="NCBI Taxonomy" id="2862869"/>
    <lineage>
        <taxon>Bacteria</taxon>
        <taxon>Pseudomonadati</taxon>
        <taxon>Verrucomicrobiota</taxon>
        <taxon>Opitutia</taxon>
        <taxon>Opitutales</taxon>
        <taxon>Opitutaceae</taxon>
        <taxon>Horticoccus</taxon>
    </lineage>
</organism>
<feature type="transmembrane region" description="Helical" evidence="6">
    <location>
        <begin position="20"/>
        <end position="43"/>
    </location>
</feature>
<accession>A0A8F9TUU0</accession>
<keyword evidence="3 6" id="KW-1133">Transmembrane helix</keyword>
<comment type="subcellular location">
    <subcellularLocation>
        <location evidence="1">Membrane</location>
        <topology evidence="1">Multi-pass membrane protein</topology>
    </subcellularLocation>
</comment>
<dbReference type="GO" id="GO:0008233">
    <property type="term" value="F:peptidase activity"/>
    <property type="evidence" value="ECO:0007669"/>
    <property type="project" value="UniProtKB-KW"/>
</dbReference>
<feature type="transmembrane region" description="Helical" evidence="6">
    <location>
        <begin position="127"/>
        <end position="146"/>
    </location>
</feature>
<keyword evidence="4 6" id="KW-0472">Membrane</keyword>